<dbReference type="eggNOG" id="KOG3053">
    <property type="taxonomic scope" value="Eukaryota"/>
</dbReference>
<dbReference type="STRING" id="764103.G7E4X6"/>
<protein>
    <recommendedName>
        <fullName evidence="6">RING-CH-type domain-containing protein</fullName>
    </recommendedName>
</protein>
<evidence type="ECO:0000259" key="6">
    <source>
        <dbReference type="PROSITE" id="PS51292"/>
    </source>
</evidence>
<dbReference type="Gene3D" id="3.30.40.10">
    <property type="entry name" value="Zinc/RING finger domain, C3HC4 (zinc finger)"/>
    <property type="match status" value="1"/>
</dbReference>
<dbReference type="SMART" id="SM00744">
    <property type="entry name" value="RINGv"/>
    <property type="match status" value="1"/>
</dbReference>
<evidence type="ECO:0000256" key="3">
    <source>
        <dbReference type="ARBA" id="ARBA00022833"/>
    </source>
</evidence>
<keyword evidence="5" id="KW-1133">Transmembrane helix</keyword>
<dbReference type="SUPFAM" id="SSF57850">
    <property type="entry name" value="RING/U-box"/>
    <property type="match status" value="1"/>
</dbReference>
<dbReference type="HOGENOM" id="CLU_047453_0_0_1"/>
<keyword evidence="5" id="KW-0472">Membrane</keyword>
<keyword evidence="8" id="KW-1185">Reference proteome</keyword>
<organism evidence="7 8">
    <name type="scientific">Mixia osmundae (strain CBS 9802 / IAM 14324 / JCM 22182 / KY 12970)</name>
    <dbReference type="NCBI Taxonomy" id="764103"/>
    <lineage>
        <taxon>Eukaryota</taxon>
        <taxon>Fungi</taxon>
        <taxon>Dikarya</taxon>
        <taxon>Basidiomycota</taxon>
        <taxon>Pucciniomycotina</taxon>
        <taxon>Mixiomycetes</taxon>
        <taxon>Mixiales</taxon>
        <taxon>Mixiaceae</taxon>
        <taxon>Mixia</taxon>
    </lineage>
</organism>
<dbReference type="RefSeq" id="XP_014566310.1">
    <property type="nucleotide sequence ID" value="XM_014710824.1"/>
</dbReference>
<dbReference type="Pfam" id="PF12906">
    <property type="entry name" value="RINGv"/>
    <property type="match status" value="1"/>
</dbReference>
<dbReference type="InterPro" id="IPR011016">
    <property type="entry name" value="Znf_RING-CH"/>
</dbReference>
<gene>
    <name evidence="7" type="primary">Mo04566</name>
    <name evidence="7" type="ORF">E5Q_04566</name>
</gene>
<evidence type="ECO:0000313" key="7">
    <source>
        <dbReference type="EMBL" id="GAA97886.1"/>
    </source>
</evidence>
<dbReference type="OMA" id="CLQSWRH"/>
<evidence type="ECO:0000256" key="5">
    <source>
        <dbReference type="SAM" id="Phobius"/>
    </source>
</evidence>
<feature type="transmembrane region" description="Helical" evidence="5">
    <location>
        <begin position="276"/>
        <end position="299"/>
    </location>
</feature>
<reference evidence="7 8" key="2">
    <citation type="journal article" date="2012" name="Open Biol.">
        <title>Characteristics of nucleosomes and linker DNA regions on the genome of the basidiomycete Mixia osmundae revealed by mono- and dinucleosome mapping.</title>
        <authorList>
            <person name="Nishida H."/>
            <person name="Kondo S."/>
            <person name="Matsumoto T."/>
            <person name="Suzuki Y."/>
            <person name="Yoshikawa H."/>
            <person name="Taylor T.D."/>
            <person name="Sugiyama J."/>
        </authorList>
    </citation>
    <scope>NUCLEOTIDE SEQUENCE [LARGE SCALE GENOMIC DNA]</scope>
    <source>
        <strain evidence="8">CBS 9802 / IAM 14324 / JCM 22182 / KY 12970</strain>
    </source>
</reference>
<keyword evidence="2" id="KW-0863">Zinc-finger</keyword>
<accession>G7E4X6</accession>
<dbReference type="OrthoDB" id="264354at2759"/>
<dbReference type="InterPro" id="IPR013083">
    <property type="entry name" value="Znf_RING/FYVE/PHD"/>
</dbReference>
<keyword evidence="3" id="KW-0862">Zinc</keyword>
<dbReference type="CDD" id="cd16495">
    <property type="entry name" value="RING_CH-C4HC3_MARCH"/>
    <property type="match status" value="1"/>
</dbReference>
<dbReference type="EMBL" id="BABT02000146">
    <property type="protein sequence ID" value="GAA97886.1"/>
    <property type="molecule type" value="Genomic_DNA"/>
</dbReference>
<dbReference type="PROSITE" id="PS51292">
    <property type="entry name" value="ZF_RING_CH"/>
    <property type="match status" value="1"/>
</dbReference>
<dbReference type="GO" id="GO:0008270">
    <property type="term" value="F:zinc ion binding"/>
    <property type="evidence" value="ECO:0007669"/>
    <property type="project" value="UniProtKB-KW"/>
</dbReference>
<dbReference type="PANTHER" id="PTHR46347:SF1">
    <property type="entry name" value="RING_FYVE_PHD ZINC FINGER SUPERFAMILY PROTEIN"/>
    <property type="match status" value="1"/>
</dbReference>
<keyword evidence="1" id="KW-0479">Metal-binding</keyword>
<keyword evidence="5" id="KW-0812">Transmembrane</keyword>
<feature type="region of interest" description="Disordered" evidence="4">
    <location>
        <begin position="1"/>
        <end position="87"/>
    </location>
</feature>
<feature type="domain" description="RING-CH-type" evidence="6">
    <location>
        <begin position="85"/>
        <end position="153"/>
    </location>
</feature>
<dbReference type="AlphaFoldDB" id="G7E4X6"/>
<proteinExistence type="predicted"/>
<evidence type="ECO:0000313" key="8">
    <source>
        <dbReference type="Proteomes" id="UP000009131"/>
    </source>
</evidence>
<evidence type="ECO:0000256" key="4">
    <source>
        <dbReference type="SAM" id="MobiDB-lite"/>
    </source>
</evidence>
<dbReference type="Proteomes" id="UP000009131">
    <property type="component" value="Unassembled WGS sequence"/>
</dbReference>
<feature type="transmembrane region" description="Helical" evidence="5">
    <location>
        <begin position="328"/>
        <end position="352"/>
    </location>
</feature>
<dbReference type="InParanoid" id="G7E4X6"/>
<name>G7E4X6_MIXOS</name>
<sequence length="371" mass="40917">MQGEDSIGSRLRRRRRGLSPEGACFAATSSDDLTTPAESCESDDLSKLLLAGEHSNPSPPEAAQSIPDTQQGPIEPTVASEPGPDSSEQERVCRICFCSDSDSPELGPLFSPCLCRGTMSSVHTVCLNEWRSKSQVSTSYFACDQCKYHYRLQRTKIVGLAQNKAALYALTGVLFFVITFLAGFAASWTVDSYTLVPGGLTVLDDGLLVSEITKGAVRIADHQTRSLAEFDDEAAEEDGPFYFHIVKKHQPEANEDTALTCSQRMRRWSLRAVRHFTLGFSLIGILSFLQLLIGLSLLAPLNHMPPVYRHMRGFARRSNNADSNSPNMVTFLLIAFVVVGVGKAIVSTFRLVQLISRWVLRRVEARVLEVQ</sequence>
<evidence type="ECO:0000256" key="1">
    <source>
        <dbReference type="ARBA" id="ARBA00022723"/>
    </source>
</evidence>
<feature type="transmembrane region" description="Helical" evidence="5">
    <location>
        <begin position="165"/>
        <end position="186"/>
    </location>
</feature>
<reference evidence="7 8" key="1">
    <citation type="journal article" date="2011" name="J. Gen. Appl. Microbiol.">
        <title>Draft genome sequencing of the enigmatic basidiomycete Mixia osmundae.</title>
        <authorList>
            <person name="Nishida H."/>
            <person name="Nagatsuka Y."/>
            <person name="Sugiyama J."/>
        </authorList>
    </citation>
    <scope>NUCLEOTIDE SEQUENCE [LARGE SCALE GENOMIC DNA]</scope>
    <source>
        <strain evidence="8">CBS 9802 / IAM 14324 / JCM 22182 / KY 12970</strain>
    </source>
</reference>
<feature type="compositionally biased region" description="Polar residues" evidence="4">
    <location>
        <begin position="27"/>
        <end position="37"/>
    </location>
</feature>
<dbReference type="PANTHER" id="PTHR46347">
    <property type="entry name" value="RING/FYVE/PHD ZINC FINGER SUPERFAMILY PROTEIN"/>
    <property type="match status" value="1"/>
</dbReference>
<comment type="caution">
    <text evidence="7">The sequence shown here is derived from an EMBL/GenBank/DDBJ whole genome shotgun (WGS) entry which is preliminary data.</text>
</comment>
<evidence type="ECO:0000256" key="2">
    <source>
        <dbReference type="ARBA" id="ARBA00022771"/>
    </source>
</evidence>